<gene>
    <name evidence="2" type="ORF">J4G33_14780</name>
</gene>
<dbReference type="CDD" id="cd00130">
    <property type="entry name" value="PAS"/>
    <property type="match status" value="1"/>
</dbReference>
<dbReference type="Proteomes" id="UP000664209">
    <property type="component" value="Unassembled WGS sequence"/>
</dbReference>
<dbReference type="InterPro" id="IPR000014">
    <property type="entry name" value="PAS"/>
</dbReference>
<dbReference type="EMBL" id="JAGEMK010000009">
    <property type="protein sequence ID" value="MBO1753075.1"/>
    <property type="molecule type" value="Genomic_DNA"/>
</dbReference>
<evidence type="ECO:0000313" key="2">
    <source>
        <dbReference type="EMBL" id="MBO1753075.1"/>
    </source>
</evidence>
<dbReference type="GO" id="GO:0006355">
    <property type="term" value="P:regulation of DNA-templated transcription"/>
    <property type="evidence" value="ECO:0007669"/>
    <property type="project" value="InterPro"/>
</dbReference>
<protein>
    <submittedName>
        <fullName evidence="2">PAS domain-containing protein</fullName>
    </submittedName>
</protein>
<dbReference type="InterPro" id="IPR013767">
    <property type="entry name" value="PAS_fold"/>
</dbReference>
<comment type="caution">
    <text evidence="2">The sequence shown here is derived from an EMBL/GenBank/DDBJ whole genome shotgun (WGS) entry which is preliminary data.</text>
</comment>
<feature type="domain" description="PAS" evidence="1">
    <location>
        <begin position="35"/>
        <end position="61"/>
    </location>
</feature>
<accession>A0A939LUS0</accession>
<name>A0A939LUS0_9CELL</name>
<dbReference type="Gene3D" id="3.30.450.20">
    <property type="entry name" value="PAS domain"/>
    <property type="match status" value="1"/>
</dbReference>
<dbReference type="NCBIfam" id="TIGR00229">
    <property type="entry name" value="sensory_box"/>
    <property type="match status" value="1"/>
</dbReference>
<reference evidence="2" key="1">
    <citation type="submission" date="2021-03" db="EMBL/GenBank/DDBJ databases">
        <title>Actinotalea soli sp. nov., isolated from soil.</title>
        <authorList>
            <person name="Ping W."/>
            <person name="Zhang J."/>
        </authorList>
    </citation>
    <scope>NUCLEOTIDE SEQUENCE</scope>
    <source>
        <strain evidence="2">BY-33</strain>
    </source>
</reference>
<dbReference type="InterPro" id="IPR035965">
    <property type="entry name" value="PAS-like_dom_sf"/>
</dbReference>
<evidence type="ECO:0000313" key="3">
    <source>
        <dbReference type="Proteomes" id="UP000664209"/>
    </source>
</evidence>
<evidence type="ECO:0000259" key="1">
    <source>
        <dbReference type="PROSITE" id="PS50112"/>
    </source>
</evidence>
<sequence>MTAAPERACQASGGVRPTGVERRLGAEELIVTKTDLQGRITYANDTFLRISALVEEETLGRPHNIIRHPQMPRGLYSCLWSTIAAGEEMFAYVKNLATDGAHYWVLAHVTPSITPDGKPCGYHSNRRSPSRSALPVVEQLYARMLRAERGLPANEAARAGVQVLEEALAEAGTTYSGWIWSLEEEGAS</sequence>
<keyword evidence="3" id="KW-1185">Reference proteome</keyword>
<dbReference type="AlphaFoldDB" id="A0A939LUS0"/>
<organism evidence="2 3">
    <name type="scientific">Actinotalea soli</name>
    <dbReference type="NCBI Taxonomy" id="2819234"/>
    <lineage>
        <taxon>Bacteria</taxon>
        <taxon>Bacillati</taxon>
        <taxon>Actinomycetota</taxon>
        <taxon>Actinomycetes</taxon>
        <taxon>Micrococcales</taxon>
        <taxon>Cellulomonadaceae</taxon>
        <taxon>Actinotalea</taxon>
    </lineage>
</organism>
<dbReference type="PROSITE" id="PS50112">
    <property type="entry name" value="PAS"/>
    <property type="match status" value="1"/>
</dbReference>
<proteinExistence type="predicted"/>
<dbReference type="Pfam" id="PF00989">
    <property type="entry name" value="PAS"/>
    <property type="match status" value="1"/>
</dbReference>
<dbReference type="SUPFAM" id="SSF55785">
    <property type="entry name" value="PYP-like sensor domain (PAS domain)"/>
    <property type="match status" value="1"/>
</dbReference>